<gene>
    <name evidence="1" type="ORF">KC675_04150</name>
</gene>
<dbReference type="EMBL" id="JAGQLL010000051">
    <property type="protein sequence ID" value="MCA9380342.1"/>
    <property type="molecule type" value="Genomic_DNA"/>
</dbReference>
<feature type="non-terminal residue" evidence="1">
    <location>
        <position position="1"/>
    </location>
</feature>
<organism evidence="1 2">
    <name type="scientific">Candidatus Dojkabacteria bacterium</name>
    <dbReference type="NCBI Taxonomy" id="2099670"/>
    <lineage>
        <taxon>Bacteria</taxon>
        <taxon>Candidatus Dojkabacteria</taxon>
    </lineage>
</organism>
<accession>A0A955KZX7</accession>
<proteinExistence type="predicted"/>
<reference evidence="1" key="2">
    <citation type="journal article" date="2021" name="Microbiome">
        <title>Successional dynamics and alternative stable states in a saline activated sludge microbial community over 9 years.</title>
        <authorList>
            <person name="Wang Y."/>
            <person name="Ye J."/>
            <person name="Ju F."/>
            <person name="Liu L."/>
            <person name="Boyd J.A."/>
            <person name="Deng Y."/>
            <person name="Parks D.H."/>
            <person name="Jiang X."/>
            <person name="Yin X."/>
            <person name="Woodcroft B.J."/>
            <person name="Tyson G.W."/>
            <person name="Hugenholtz P."/>
            <person name="Polz M.F."/>
            <person name="Zhang T."/>
        </authorList>
    </citation>
    <scope>NUCLEOTIDE SEQUENCE</scope>
    <source>
        <strain evidence="1">HKST-UBA15</strain>
    </source>
</reference>
<dbReference type="Gene3D" id="3.40.630.10">
    <property type="entry name" value="Zn peptidases"/>
    <property type="match status" value="1"/>
</dbReference>
<protein>
    <submittedName>
        <fullName evidence="1">Uncharacterized protein</fullName>
    </submittedName>
</protein>
<dbReference type="Proteomes" id="UP000745577">
    <property type="component" value="Unassembled WGS sequence"/>
</dbReference>
<evidence type="ECO:0000313" key="1">
    <source>
        <dbReference type="EMBL" id="MCA9380342.1"/>
    </source>
</evidence>
<comment type="caution">
    <text evidence="1">The sequence shown here is derived from an EMBL/GenBank/DDBJ whole genome shotgun (WGS) entry which is preliminary data.</text>
</comment>
<reference evidence="1" key="1">
    <citation type="submission" date="2020-04" db="EMBL/GenBank/DDBJ databases">
        <authorList>
            <person name="Zhang T."/>
        </authorList>
    </citation>
    <scope>NUCLEOTIDE SEQUENCE</scope>
    <source>
        <strain evidence="1">HKST-UBA15</strain>
    </source>
</reference>
<dbReference type="AlphaFoldDB" id="A0A955KZX7"/>
<name>A0A955KZX7_9BACT</name>
<sequence>VLRNFINAYKPKASVFYHSVGGFISAGSADCSLNYYAPGIELANTYGQYEVIEAGNPFTYEITGDITDWMAKNSLTGINVELSSAEGTEWERNLMGIQNLLENYGE</sequence>
<evidence type="ECO:0000313" key="2">
    <source>
        <dbReference type="Proteomes" id="UP000745577"/>
    </source>
</evidence>